<dbReference type="PANTHER" id="PTHR24056">
    <property type="entry name" value="CELL DIVISION PROTEIN KINASE"/>
    <property type="match status" value="1"/>
</dbReference>
<feature type="region of interest" description="Disordered" evidence="7">
    <location>
        <begin position="416"/>
        <end position="437"/>
    </location>
</feature>
<organism evidence="9">
    <name type="scientific">Trypanosoma vivax (strain Y486)</name>
    <dbReference type="NCBI Taxonomy" id="1055687"/>
    <lineage>
        <taxon>Eukaryota</taxon>
        <taxon>Discoba</taxon>
        <taxon>Euglenozoa</taxon>
        <taxon>Kinetoplastea</taxon>
        <taxon>Metakinetoplastina</taxon>
        <taxon>Trypanosomatida</taxon>
        <taxon>Trypanosomatidae</taxon>
        <taxon>Trypanosoma</taxon>
        <taxon>Duttonella</taxon>
    </lineage>
</organism>
<evidence type="ECO:0000256" key="2">
    <source>
        <dbReference type="ARBA" id="ARBA00022527"/>
    </source>
</evidence>
<dbReference type="GO" id="GO:0004693">
    <property type="term" value="F:cyclin-dependent protein serine/threonine kinase activity"/>
    <property type="evidence" value="ECO:0007669"/>
    <property type="project" value="TreeGrafter"/>
</dbReference>
<keyword evidence="2" id="KW-0723">Serine/threonine-protein kinase</keyword>
<accession>G0TTE8</accession>
<dbReference type="SMART" id="SM00220">
    <property type="entry name" value="S_TKc"/>
    <property type="match status" value="1"/>
</dbReference>
<dbReference type="AlphaFoldDB" id="G0TTE8"/>
<proteinExistence type="inferred from homology"/>
<evidence type="ECO:0000256" key="3">
    <source>
        <dbReference type="ARBA" id="ARBA00022679"/>
    </source>
</evidence>
<feature type="domain" description="Protein kinase" evidence="8">
    <location>
        <begin position="22"/>
        <end position="389"/>
    </location>
</feature>
<dbReference type="PROSITE" id="PS50011">
    <property type="entry name" value="PROTEIN_KINASE_DOM"/>
    <property type="match status" value="1"/>
</dbReference>
<dbReference type="PROSITE" id="PS00108">
    <property type="entry name" value="PROTEIN_KINASE_ST"/>
    <property type="match status" value="1"/>
</dbReference>
<evidence type="ECO:0000256" key="5">
    <source>
        <dbReference type="ARBA" id="ARBA00022777"/>
    </source>
</evidence>
<keyword evidence="6" id="KW-0067">ATP-binding</keyword>
<evidence type="ECO:0000256" key="1">
    <source>
        <dbReference type="ARBA" id="ARBA00006485"/>
    </source>
</evidence>
<evidence type="ECO:0000313" key="9">
    <source>
        <dbReference type="EMBL" id="CCC47229.1"/>
    </source>
</evidence>
<dbReference type="PANTHER" id="PTHR24056:SF46">
    <property type="entry name" value="CYCLIN-DEPENDENT KINASE 5"/>
    <property type="match status" value="1"/>
</dbReference>
<dbReference type="OMA" id="LCFLHRK"/>
<evidence type="ECO:0000256" key="4">
    <source>
        <dbReference type="ARBA" id="ARBA00022741"/>
    </source>
</evidence>
<protein>
    <recommendedName>
        <fullName evidence="8">Protein kinase domain-containing protein</fullName>
    </recommendedName>
</protein>
<keyword evidence="4" id="KW-0547">Nucleotide-binding</keyword>
<keyword evidence="3 9" id="KW-0808">Transferase</keyword>
<dbReference type="GO" id="GO:0005737">
    <property type="term" value="C:cytoplasm"/>
    <property type="evidence" value="ECO:0007669"/>
    <property type="project" value="TreeGrafter"/>
</dbReference>
<gene>
    <name evidence="9" type="ORF">TVY486_0304050</name>
</gene>
<dbReference type="GO" id="GO:0005634">
    <property type="term" value="C:nucleus"/>
    <property type="evidence" value="ECO:0007669"/>
    <property type="project" value="TreeGrafter"/>
</dbReference>
<evidence type="ECO:0000256" key="6">
    <source>
        <dbReference type="ARBA" id="ARBA00022840"/>
    </source>
</evidence>
<dbReference type="InterPro" id="IPR011009">
    <property type="entry name" value="Kinase-like_dom_sf"/>
</dbReference>
<name>G0TTE8_TRYVY</name>
<evidence type="ECO:0000256" key="7">
    <source>
        <dbReference type="SAM" id="MobiDB-lite"/>
    </source>
</evidence>
<dbReference type="Gene3D" id="1.10.510.10">
    <property type="entry name" value="Transferase(Phosphotransferase) domain 1"/>
    <property type="match status" value="1"/>
</dbReference>
<dbReference type="SUPFAM" id="SSF56112">
    <property type="entry name" value="Protein kinase-like (PK-like)"/>
    <property type="match status" value="1"/>
</dbReference>
<dbReference type="EMBL" id="HE573019">
    <property type="protein sequence ID" value="CCC47229.1"/>
    <property type="molecule type" value="Genomic_DNA"/>
</dbReference>
<dbReference type="Gene3D" id="3.30.200.20">
    <property type="entry name" value="Phosphorylase Kinase, domain 1"/>
    <property type="match status" value="1"/>
</dbReference>
<dbReference type="InterPro" id="IPR008271">
    <property type="entry name" value="Ser/Thr_kinase_AS"/>
</dbReference>
<comment type="similarity">
    <text evidence="1">Belongs to the protein kinase superfamily. CMGC Ser/Thr protein kinase family. CDC2/CDKX subfamily.</text>
</comment>
<evidence type="ECO:0000259" key="8">
    <source>
        <dbReference type="PROSITE" id="PS50011"/>
    </source>
</evidence>
<dbReference type="VEuPathDB" id="TriTrypDB:TvY486_0304050"/>
<dbReference type="InterPro" id="IPR000719">
    <property type="entry name" value="Prot_kinase_dom"/>
</dbReference>
<dbReference type="InterPro" id="IPR050108">
    <property type="entry name" value="CDK"/>
</dbReference>
<dbReference type="Pfam" id="PF00069">
    <property type="entry name" value="Pkinase"/>
    <property type="match status" value="1"/>
</dbReference>
<sequence length="437" mass="49506">MSSPSSGDSSSALCFVGNYKFNSERDFLGKGMYGEVYRAVRAHSKCDDSDILSDSEDRNDSFKDGNEREYFAMKRTRYTSKKEGMPASTIRELMVLKKVSEALEKPSDHMLGAENVVRLRDFIVEKEAVYIVSEFCEGGDLSHFLSKQPKSRLNDRQWYRSWMRDLLRGLCFLHRKGISHRDLKPQNILLKASKKWNIDPADGADTIPEKAQHIIKIADFGLSRIEGIPVKKYQHETITLWYRSPDVLLGNTNYSFTADIWSAGCILAETASGNALFRGKDNADHLKFIFGRLGPPTQRNFPSMKQYANYEKYVHNNNCFNEVMHLDYDPVKYSNNEFAFAIKRLTHYFQRYGALGVVGKDGIDLLAHMLAYEPGHRLTAEEALQHPFFTTILPPISCCPSPKRNTEGLCVSGSCNSKPRNSNAGEDALNDMGTEDP</sequence>
<dbReference type="GO" id="GO:0005524">
    <property type="term" value="F:ATP binding"/>
    <property type="evidence" value="ECO:0007669"/>
    <property type="project" value="UniProtKB-KW"/>
</dbReference>
<keyword evidence="5" id="KW-0418">Kinase</keyword>
<reference evidence="9" key="1">
    <citation type="journal article" date="2012" name="Proc. Natl. Acad. Sci. U.S.A.">
        <title>Antigenic diversity is generated by distinct evolutionary mechanisms in African trypanosome species.</title>
        <authorList>
            <person name="Jackson A.P."/>
            <person name="Berry A."/>
            <person name="Aslett M."/>
            <person name="Allison H.C."/>
            <person name="Burton P."/>
            <person name="Vavrova-Anderson J."/>
            <person name="Brown R."/>
            <person name="Browne H."/>
            <person name="Corton N."/>
            <person name="Hauser H."/>
            <person name="Gamble J."/>
            <person name="Gilderthorp R."/>
            <person name="Marcello L."/>
            <person name="McQuillan J."/>
            <person name="Otto T.D."/>
            <person name="Quail M.A."/>
            <person name="Sanders M.J."/>
            <person name="van Tonder A."/>
            <person name="Ginger M.L."/>
            <person name="Field M.C."/>
            <person name="Barry J.D."/>
            <person name="Hertz-Fowler C."/>
            <person name="Berriman M."/>
        </authorList>
    </citation>
    <scope>NUCLEOTIDE SEQUENCE</scope>
    <source>
        <strain evidence="9">Y486</strain>
    </source>
</reference>